<accession>I0YK27</accession>
<reference evidence="3 4" key="1">
    <citation type="journal article" date="2012" name="Genome Biol.">
        <title>The genome of the polar eukaryotic microalga coccomyxa subellipsoidea reveals traits of cold adaptation.</title>
        <authorList>
            <person name="Blanc G."/>
            <person name="Agarkova I."/>
            <person name="Grimwood J."/>
            <person name="Kuo A."/>
            <person name="Brueggeman A."/>
            <person name="Dunigan D."/>
            <person name="Gurnon J."/>
            <person name="Ladunga I."/>
            <person name="Lindquist E."/>
            <person name="Lucas S."/>
            <person name="Pangilinan J."/>
            <person name="Proschold T."/>
            <person name="Salamov A."/>
            <person name="Schmutz J."/>
            <person name="Weeks D."/>
            <person name="Yamada T."/>
            <person name="Claverie J.M."/>
            <person name="Grigoriev I."/>
            <person name="Van Etten J."/>
            <person name="Lomsadze A."/>
            <person name="Borodovsky M."/>
        </authorList>
    </citation>
    <scope>NUCLEOTIDE SEQUENCE [LARGE SCALE GENOMIC DNA]</scope>
    <source>
        <strain evidence="3 4">C-169</strain>
    </source>
</reference>
<name>I0YK27_COCSC</name>
<keyword evidence="1" id="KW-0175">Coiled coil</keyword>
<comment type="caution">
    <text evidence="3">The sequence shown here is derived from an EMBL/GenBank/DDBJ whole genome shotgun (WGS) entry which is preliminary data.</text>
</comment>
<gene>
    <name evidence="3" type="ORF">COCSUDRAFT_68181</name>
</gene>
<dbReference type="OrthoDB" id="10657484at2759"/>
<organism evidence="3 4">
    <name type="scientific">Coccomyxa subellipsoidea (strain C-169)</name>
    <name type="common">Green microalga</name>
    <dbReference type="NCBI Taxonomy" id="574566"/>
    <lineage>
        <taxon>Eukaryota</taxon>
        <taxon>Viridiplantae</taxon>
        <taxon>Chlorophyta</taxon>
        <taxon>core chlorophytes</taxon>
        <taxon>Trebouxiophyceae</taxon>
        <taxon>Trebouxiophyceae incertae sedis</taxon>
        <taxon>Coccomyxaceae</taxon>
        <taxon>Coccomyxa</taxon>
        <taxon>Coccomyxa subellipsoidea</taxon>
    </lineage>
</organism>
<feature type="compositionally biased region" description="Acidic residues" evidence="2">
    <location>
        <begin position="309"/>
        <end position="320"/>
    </location>
</feature>
<evidence type="ECO:0000256" key="1">
    <source>
        <dbReference type="SAM" id="Coils"/>
    </source>
</evidence>
<sequence>MCVSLRPRQEKHSKADLEMELKRDECDRMQKQLKSYAGLLSALETELVKTRQAFADAKALVSENCRLGKINRQAAGFKTLRARLQEKEQALKELAAAHDTAARQLASSKNEAADLRRTVELLGASEKEQIAAKNTLHRSLQRSIALLAEAHSASEQHRATLDSLRQKLRALDAEALGRAASDAATVKQQGQEIAALQFEVEKLRGQLTVALTPEGEILTATRPPSQQQLSLLYIARARNADNANAAAASAPNAPAAKPDHANKDTIYSSGPASISQTVCLSVLQQAAQSVPKEPDCPSRREVPVSTADTPDELEIDGDEEMPQRLQLPQLAQPSMHGGLWGMGFSRDQLAMPSVSSDKDKGGSSVPSEGPKRAEPSPLAAAETPSAGLPAKRSVSSSKKEGSLSLDAEDLPNRAGVSSLAADAPSAGLKCTEDSKVHVSAAAGEQSAMGTATAHQTGEEQSSAPSGPRAKKPRMSETEMQRDTPSLKGETNGIKDSCSPCDLFASFSSLQDLSDDEDAPTNM</sequence>
<evidence type="ECO:0000313" key="4">
    <source>
        <dbReference type="Proteomes" id="UP000007264"/>
    </source>
</evidence>
<feature type="compositionally biased region" description="Basic and acidic residues" evidence="2">
    <location>
        <begin position="292"/>
        <end position="302"/>
    </location>
</feature>
<dbReference type="AlphaFoldDB" id="I0YK27"/>
<evidence type="ECO:0000256" key="2">
    <source>
        <dbReference type="SAM" id="MobiDB-lite"/>
    </source>
</evidence>
<proteinExistence type="predicted"/>
<feature type="compositionally biased region" description="Polar residues" evidence="2">
    <location>
        <begin position="447"/>
        <end position="464"/>
    </location>
</feature>
<evidence type="ECO:0000313" key="3">
    <source>
        <dbReference type="EMBL" id="EIE18746.1"/>
    </source>
</evidence>
<dbReference type="GeneID" id="17036675"/>
<dbReference type="Proteomes" id="UP000007264">
    <property type="component" value="Unassembled WGS sequence"/>
</dbReference>
<feature type="coiled-coil region" evidence="1">
    <location>
        <begin position="77"/>
        <end position="118"/>
    </location>
</feature>
<feature type="region of interest" description="Disordered" evidence="2">
    <location>
        <begin position="289"/>
        <end position="321"/>
    </location>
</feature>
<dbReference type="RefSeq" id="XP_005643290.1">
    <property type="nucleotide sequence ID" value="XM_005643233.1"/>
</dbReference>
<feature type="coiled-coil region" evidence="1">
    <location>
        <begin position="147"/>
        <end position="206"/>
    </location>
</feature>
<dbReference type="KEGG" id="csl:COCSUDRAFT_68181"/>
<dbReference type="EMBL" id="AGSI01000022">
    <property type="protein sequence ID" value="EIE18746.1"/>
    <property type="molecule type" value="Genomic_DNA"/>
</dbReference>
<protein>
    <submittedName>
        <fullName evidence="3">Uncharacterized protein</fullName>
    </submittedName>
</protein>
<keyword evidence="4" id="KW-1185">Reference proteome</keyword>
<feature type="region of interest" description="Disordered" evidence="2">
    <location>
        <begin position="351"/>
        <end position="494"/>
    </location>
</feature>